<dbReference type="Pfam" id="PF14525">
    <property type="entry name" value="AraC_binding_2"/>
    <property type="match status" value="1"/>
</dbReference>
<dbReference type="PRINTS" id="PR00032">
    <property type="entry name" value="HTHARAC"/>
</dbReference>
<dbReference type="STRING" id="310780.SAMN05216267_10795"/>
<dbReference type="Proteomes" id="UP000181951">
    <property type="component" value="Unassembled WGS sequence"/>
</dbReference>
<name>A0A1H8UN29_9ACTN</name>
<dbReference type="Pfam" id="PF12833">
    <property type="entry name" value="HTH_18"/>
    <property type="match status" value="1"/>
</dbReference>
<evidence type="ECO:0000256" key="2">
    <source>
        <dbReference type="ARBA" id="ARBA00023125"/>
    </source>
</evidence>
<dbReference type="PANTHER" id="PTHR46796">
    <property type="entry name" value="HTH-TYPE TRANSCRIPTIONAL ACTIVATOR RHAS-RELATED"/>
    <property type="match status" value="1"/>
</dbReference>
<evidence type="ECO:0000259" key="4">
    <source>
        <dbReference type="PROSITE" id="PS01124"/>
    </source>
</evidence>
<dbReference type="InterPro" id="IPR018060">
    <property type="entry name" value="HTH_AraC"/>
</dbReference>
<organism evidence="5 6">
    <name type="scientific">Actinacidiphila rubida</name>
    <dbReference type="NCBI Taxonomy" id="310780"/>
    <lineage>
        <taxon>Bacteria</taxon>
        <taxon>Bacillati</taxon>
        <taxon>Actinomycetota</taxon>
        <taxon>Actinomycetes</taxon>
        <taxon>Kitasatosporales</taxon>
        <taxon>Streptomycetaceae</taxon>
        <taxon>Actinacidiphila</taxon>
    </lineage>
</organism>
<dbReference type="PANTHER" id="PTHR46796:SF6">
    <property type="entry name" value="ARAC SUBFAMILY"/>
    <property type="match status" value="1"/>
</dbReference>
<keyword evidence="3" id="KW-0804">Transcription</keyword>
<dbReference type="PROSITE" id="PS01124">
    <property type="entry name" value="HTH_ARAC_FAMILY_2"/>
    <property type="match status" value="1"/>
</dbReference>
<keyword evidence="1" id="KW-0805">Transcription regulation</keyword>
<dbReference type="GO" id="GO:0043565">
    <property type="term" value="F:sequence-specific DNA binding"/>
    <property type="evidence" value="ECO:0007669"/>
    <property type="project" value="InterPro"/>
</dbReference>
<dbReference type="AlphaFoldDB" id="A0A1H8UN29"/>
<gene>
    <name evidence="5" type="ORF">SAMN05216267_10795</name>
</gene>
<dbReference type="GO" id="GO:0003700">
    <property type="term" value="F:DNA-binding transcription factor activity"/>
    <property type="evidence" value="ECO:0007669"/>
    <property type="project" value="InterPro"/>
</dbReference>
<dbReference type="SUPFAM" id="SSF46689">
    <property type="entry name" value="Homeodomain-like"/>
    <property type="match status" value="1"/>
</dbReference>
<dbReference type="EMBL" id="FODD01000079">
    <property type="protein sequence ID" value="SEP04625.1"/>
    <property type="molecule type" value="Genomic_DNA"/>
</dbReference>
<evidence type="ECO:0000256" key="3">
    <source>
        <dbReference type="ARBA" id="ARBA00023163"/>
    </source>
</evidence>
<evidence type="ECO:0000256" key="1">
    <source>
        <dbReference type="ARBA" id="ARBA00023015"/>
    </source>
</evidence>
<dbReference type="InterPro" id="IPR009057">
    <property type="entry name" value="Homeodomain-like_sf"/>
</dbReference>
<accession>A0A1H8UN29</accession>
<evidence type="ECO:0000313" key="5">
    <source>
        <dbReference type="EMBL" id="SEP04625.1"/>
    </source>
</evidence>
<dbReference type="Gene3D" id="1.10.10.60">
    <property type="entry name" value="Homeodomain-like"/>
    <property type="match status" value="1"/>
</dbReference>
<keyword evidence="6" id="KW-1185">Reference proteome</keyword>
<feature type="domain" description="HTH araC/xylS-type" evidence="4">
    <location>
        <begin position="188"/>
        <end position="289"/>
    </location>
</feature>
<keyword evidence="2 5" id="KW-0238">DNA-binding</keyword>
<dbReference type="InterPro" id="IPR050204">
    <property type="entry name" value="AraC_XylS_family_regulators"/>
</dbReference>
<sequence length="309" mass="33772">MVRVEIDFPSEVAPVKASGVISKLGQVTVCSIRSNALTVERTATLARDEMEPSILLGLQLAGSSLVVQGGREAVIRPRDLVIYDSTAPYTLVDSEGIRQHFFRIPHDALGLPRDAIRRVCALTLSPEHPVADVAATYLNRLGSRPDLFTHSSRDAVSQPTVELVRALVATHLDSPALGRDSLQATLCLRILEYARAHLGDPDLNAAQIAAEHHISLRHMYNVLAANEISLGAWIRKHRLEGCRDELARHAGSSITIAAIAHRWGFTNLSSFGRSFRACFGLSPRDWRNQALRGVDIPGGEYEPEPPAYG</sequence>
<dbReference type="InterPro" id="IPR020449">
    <property type="entry name" value="Tscrpt_reg_AraC-type_HTH"/>
</dbReference>
<evidence type="ECO:0000313" key="6">
    <source>
        <dbReference type="Proteomes" id="UP000181951"/>
    </source>
</evidence>
<protein>
    <submittedName>
        <fullName evidence="5">AraC-type DNA-binding protein</fullName>
    </submittedName>
</protein>
<dbReference type="InterPro" id="IPR035418">
    <property type="entry name" value="AraC-bd_2"/>
</dbReference>
<proteinExistence type="predicted"/>
<dbReference type="SMART" id="SM00342">
    <property type="entry name" value="HTH_ARAC"/>
    <property type="match status" value="1"/>
</dbReference>
<reference evidence="5 6" key="1">
    <citation type="submission" date="2016-10" db="EMBL/GenBank/DDBJ databases">
        <authorList>
            <person name="de Groot N.N."/>
        </authorList>
    </citation>
    <scope>NUCLEOTIDE SEQUENCE [LARGE SCALE GENOMIC DNA]</scope>
    <source>
        <strain evidence="5 6">CGMCC 4.2026</strain>
    </source>
</reference>